<evidence type="ECO:0000256" key="6">
    <source>
        <dbReference type="ARBA" id="ARBA00022723"/>
    </source>
</evidence>
<keyword evidence="16" id="KW-1185">Reference proteome</keyword>
<keyword evidence="11 13" id="KW-0030">Aminoacyl-tRNA synthetase</keyword>
<dbReference type="EMBL" id="AP025523">
    <property type="protein sequence ID" value="BDE06149.1"/>
    <property type="molecule type" value="Genomic_DNA"/>
</dbReference>
<dbReference type="EC" id="6.1.1.16" evidence="13"/>
<dbReference type="KEGG" id="vab:WPS_14250"/>
<dbReference type="NCBIfam" id="TIGR00435">
    <property type="entry name" value="cysS"/>
    <property type="match status" value="1"/>
</dbReference>
<keyword evidence="4 13" id="KW-0963">Cytoplasm</keyword>
<comment type="cofactor">
    <cofactor evidence="13">
        <name>Zn(2+)</name>
        <dbReference type="ChEBI" id="CHEBI:29105"/>
    </cofactor>
    <text evidence="13">Binds 1 zinc ion per subunit.</text>
</comment>
<dbReference type="GO" id="GO:0004817">
    <property type="term" value="F:cysteine-tRNA ligase activity"/>
    <property type="evidence" value="ECO:0007669"/>
    <property type="project" value="UniProtKB-UniRule"/>
</dbReference>
<dbReference type="GO" id="GO:0005524">
    <property type="term" value="F:ATP binding"/>
    <property type="evidence" value="ECO:0007669"/>
    <property type="project" value="UniProtKB-UniRule"/>
</dbReference>
<dbReference type="InterPro" id="IPR056411">
    <property type="entry name" value="CysS_C"/>
</dbReference>
<keyword evidence="8 13" id="KW-0862">Zinc</keyword>
<evidence type="ECO:0000256" key="13">
    <source>
        <dbReference type="HAMAP-Rule" id="MF_00041"/>
    </source>
</evidence>
<comment type="similarity">
    <text evidence="2 13">Belongs to the class-I aminoacyl-tRNA synthetase family.</text>
</comment>
<keyword evidence="10 13" id="KW-0648">Protein biosynthesis</keyword>
<feature type="binding site" evidence="13">
    <location>
        <position position="220"/>
    </location>
    <ligand>
        <name>Zn(2+)</name>
        <dbReference type="ChEBI" id="CHEBI:29105"/>
    </ligand>
</feature>
<evidence type="ECO:0000256" key="2">
    <source>
        <dbReference type="ARBA" id="ARBA00005594"/>
    </source>
</evidence>
<evidence type="ECO:0000256" key="1">
    <source>
        <dbReference type="ARBA" id="ARBA00004496"/>
    </source>
</evidence>
<feature type="short sequence motif" description="'KMSKS' region" evidence="13">
    <location>
        <begin position="278"/>
        <end position="282"/>
    </location>
</feature>
<dbReference type="InterPro" id="IPR015803">
    <property type="entry name" value="Cys-tRNA-ligase"/>
</dbReference>
<evidence type="ECO:0000256" key="10">
    <source>
        <dbReference type="ARBA" id="ARBA00022917"/>
    </source>
</evidence>
<dbReference type="PANTHER" id="PTHR10890:SF3">
    <property type="entry name" value="CYSTEINE--TRNA LIGASE, CYTOPLASMIC"/>
    <property type="match status" value="1"/>
</dbReference>
<dbReference type="SUPFAM" id="SSF52374">
    <property type="entry name" value="Nucleotidylyl transferase"/>
    <property type="match status" value="1"/>
</dbReference>
<evidence type="ECO:0000256" key="7">
    <source>
        <dbReference type="ARBA" id="ARBA00022741"/>
    </source>
</evidence>
<dbReference type="HAMAP" id="MF_00041">
    <property type="entry name" value="Cys_tRNA_synth"/>
    <property type="match status" value="1"/>
</dbReference>
<dbReference type="Proteomes" id="UP001317532">
    <property type="component" value="Chromosome"/>
</dbReference>
<keyword evidence="9 13" id="KW-0067">ATP-binding</keyword>
<dbReference type="Gene3D" id="1.20.120.1910">
    <property type="entry name" value="Cysteine-tRNA ligase, C-terminal anti-codon recognition domain"/>
    <property type="match status" value="1"/>
</dbReference>
<proteinExistence type="inferred from homology"/>
<sequence length="506" mass="55236">MPANAMPNPMALRLYNTRTRQIEPFRTLEPGHARIYVCGLTPSAEGHLGHARSFLFFDVLRRYLEHPRNGYRVTFVKNVTDVDDRSIATAKAEGTTFDRVVARFYDAFRVSMRRLNVREPDAEPYATHFVPQIVAMIGELIARDFAYVTDDGIYYRVAAFPRYGALSGKNVEELLVGARIAENEHKHDPLDFALWKFAKPDEPRWDSPWGAGRPGWHIECSAMARSLLGVPFDLHGGGYDLIFPHHENEIAQSEPLMDAPPMAVMWAHGGLLNFEGRKMSKSLGNFEPLSALLDRHDPMAIRLLFLQTGYQKPMNFTEESIAGAKAALERLQRFAFRLRAAGGTATGERSAHPAAAEFFAGLDHDMDTSSALSVLFKLANQAQGIVERGEAAATLAFVRDAAGIFGIAPAFDDAALDAFDEARAAEGALAALDASFVARLAERIGGSAHLNGDGPEAAIAAVIAARNAARKAKDFALGDRLRDALAAEGIVLKDSKDGTTWTVAAG</sequence>
<evidence type="ECO:0000256" key="3">
    <source>
        <dbReference type="ARBA" id="ARBA00011245"/>
    </source>
</evidence>
<dbReference type="SUPFAM" id="SSF47323">
    <property type="entry name" value="Anticodon-binding domain of a subclass of class I aminoacyl-tRNA synthetases"/>
    <property type="match status" value="1"/>
</dbReference>
<dbReference type="Pfam" id="PF09190">
    <property type="entry name" value="DALR_2"/>
    <property type="match status" value="1"/>
</dbReference>
<feature type="binding site" evidence="13">
    <location>
        <position position="245"/>
    </location>
    <ligand>
        <name>Zn(2+)</name>
        <dbReference type="ChEBI" id="CHEBI:29105"/>
    </ligand>
</feature>
<dbReference type="SMART" id="SM00840">
    <property type="entry name" value="DALR_2"/>
    <property type="match status" value="1"/>
</dbReference>
<evidence type="ECO:0000259" key="14">
    <source>
        <dbReference type="SMART" id="SM00840"/>
    </source>
</evidence>
<gene>
    <name evidence="13 15" type="primary">cysS</name>
    <name evidence="15" type="ORF">WPS_14250</name>
</gene>
<evidence type="ECO:0000256" key="9">
    <source>
        <dbReference type="ARBA" id="ARBA00022840"/>
    </source>
</evidence>
<evidence type="ECO:0000256" key="8">
    <source>
        <dbReference type="ARBA" id="ARBA00022833"/>
    </source>
</evidence>
<feature type="binding site" evidence="13">
    <location>
        <position position="281"/>
    </location>
    <ligand>
        <name>ATP</name>
        <dbReference type="ChEBI" id="CHEBI:30616"/>
    </ligand>
</feature>
<dbReference type="PANTHER" id="PTHR10890">
    <property type="entry name" value="CYSTEINYL-TRNA SYNTHETASE"/>
    <property type="match status" value="1"/>
</dbReference>
<comment type="subcellular location">
    <subcellularLocation>
        <location evidence="1 13">Cytoplasm</location>
    </subcellularLocation>
</comment>
<evidence type="ECO:0000313" key="16">
    <source>
        <dbReference type="Proteomes" id="UP001317532"/>
    </source>
</evidence>
<feature type="domain" description="Cysteinyl-tRNA synthetase class Ia DALR" evidence="14">
    <location>
        <begin position="357"/>
        <end position="416"/>
    </location>
</feature>
<dbReference type="GO" id="GO:0006423">
    <property type="term" value="P:cysteinyl-tRNA aminoacylation"/>
    <property type="evidence" value="ECO:0007669"/>
    <property type="project" value="UniProtKB-UniRule"/>
</dbReference>
<dbReference type="InterPro" id="IPR014729">
    <property type="entry name" value="Rossmann-like_a/b/a_fold"/>
</dbReference>
<comment type="catalytic activity">
    <reaction evidence="12 13">
        <text>tRNA(Cys) + L-cysteine + ATP = L-cysteinyl-tRNA(Cys) + AMP + diphosphate</text>
        <dbReference type="Rhea" id="RHEA:17773"/>
        <dbReference type="Rhea" id="RHEA-COMP:9661"/>
        <dbReference type="Rhea" id="RHEA-COMP:9679"/>
        <dbReference type="ChEBI" id="CHEBI:30616"/>
        <dbReference type="ChEBI" id="CHEBI:33019"/>
        <dbReference type="ChEBI" id="CHEBI:35235"/>
        <dbReference type="ChEBI" id="CHEBI:78442"/>
        <dbReference type="ChEBI" id="CHEBI:78517"/>
        <dbReference type="ChEBI" id="CHEBI:456215"/>
        <dbReference type="EC" id="6.1.1.16"/>
    </reaction>
</comment>
<dbReference type="InterPro" id="IPR009080">
    <property type="entry name" value="tRNAsynth_Ia_anticodon-bd"/>
</dbReference>
<name>A0AAN2C9C1_UNVUL</name>
<reference evidence="15 16" key="1">
    <citation type="journal article" date="2022" name="ISME Commun">
        <title>Vulcanimicrobium alpinus gen. nov. sp. nov., the first cultivated representative of the candidate phylum 'Eremiobacterota', is a metabolically versatile aerobic anoxygenic phototroph.</title>
        <authorList>
            <person name="Yabe S."/>
            <person name="Muto K."/>
            <person name="Abe K."/>
            <person name="Yokota A."/>
            <person name="Staudigel H."/>
            <person name="Tebo B.M."/>
        </authorList>
    </citation>
    <scope>NUCLEOTIDE SEQUENCE [LARGE SCALE GENOMIC DNA]</scope>
    <source>
        <strain evidence="15 16">WC8-2</strain>
    </source>
</reference>
<dbReference type="GO" id="GO:0005829">
    <property type="term" value="C:cytosol"/>
    <property type="evidence" value="ECO:0007669"/>
    <property type="project" value="TreeGrafter"/>
</dbReference>
<dbReference type="PRINTS" id="PR00983">
    <property type="entry name" value="TRNASYNTHCYS"/>
</dbReference>
<evidence type="ECO:0000256" key="5">
    <source>
        <dbReference type="ARBA" id="ARBA00022598"/>
    </source>
</evidence>
<comment type="subunit">
    <text evidence="3 13">Monomer.</text>
</comment>
<dbReference type="CDD" id="cd00672">
    <property type="entry name" value="CysRS_core"/>
    <property type="match status" value="1"/>
</dbReference>
<feature type="binding site" evidence="13">
    <location>
        <position position="38"/>
    </location>
    <ligand>
        <name>Zn(2+)</name>
        <dbReference type="ChEBI" id="CHEBI:29105"/>
    </ligand>
</feature>
<dbReference type="GO" id="GO:0008270">
    <property type="term" value="F:zinc ion binding"/>
    <property type="evidence" value="ECO:0007669"/>
    <property type="project" value="UniProtKB-UniRule"/>
</dbReference>
<evidence type="ECO:0000256" key="4">
    <source>
        <dbReference type="ARBA" id="ARBA00022490"/>
    </source>
</evidence>
<evidence type="ECO:0000256" key="12">
    <source>
        <dbReference type="ARBA" id="ARBA00047398"/>
    </source>
</evidence>
<organism evidence="15 16">
    <name type="scientific">Vulcanimicrobium alpinum</name>
    <dbReference type="NCBI Taxonomy" id="3016050"/>
    <lineage>
        <taxon>Bacteria</taxon>
        <taxon>Bacillati</taxon>
        <taxon>Vulcanimicrobiota</taxon>
        <taxon>Vulcanimicrobiia</taxon>
        <taxon>Vulcanimicrobiales</taxon>
        <taxon>Vulcanimicrobiaceae</taxon>
        <taxon>Vulcanimicrobium</taxon>
    </lineage>
</organism>
<protein>
    <recommendedName>
        <fullName evidence="13">Cysteine--tRNA ligase</fullName>
        <ecNumber evidence="13">6.1.1.16</ecNumber>
    </recommendedName>
    <alternativeName>
        <fullName evidence="13">Cysteinyl-tRNA synthetase</fullName>
        <shortName evidence="13">CysRS</shortName>
    </alternativeName>
</protein>
<evidence type="ECO:0000256" key="11">
    <source>
        <dbReference type="ARBA" id="ARBA00023146"/>
    </source>
</evidence>
<dbReference type="InterPro" id="IPR032678">
    <property type="entry name" value="tRNA-synt_1_cat_dom"/>
</dbReference>
<keyword evidence="7 13" id="KW-0547">Nucleotide-binding</keyword>
<dbReference type="Gene3D" id="3.40.50.620">
    <property type="entry name" value="HUPs"/>
    <property type="match status" value="1"/>
</dbReference>
<dbReference type="AlphaFoldDB" id="A0AAN2C9C1"/>
<dbReference type="Pfam" id="PF23493">
    <property type="entry name" value="CysS_C"/>
    <property type="match status" value="1"/>
</dbReference>
<dbReference type="InterPro" id="IPR015273">
    <property type="entry name" value="Cys-tRNA-synt_Ia_DALR"/>
</dbReference>
<feature type="short sequence motif" description="'HIGH' region" evidence="13">
    <location>
        <begin position="40"/>
        <end position="50"/>
    </location>
</feature>
<evidence type="ECO:0000313" key="15">
    <source>
        <dbReference type="EMBL" id="BDE06149.1"/>
    </source>
</evidence>
<keyword evidence="5 13" id="KW-0436">Ligase</keyword>
<dbReference type="InterPro" id="IPR024909">
    <property type="entry name" value="Cys-tRNA/MSH_ligase"/>
</dbReference>
<accession>A0AAN2C9C1</accession>
<dbReference type="Pfam" id="PF01406">
    <property type="entry name" value="tRNA-synt_1e"/>
    <property type="match status" value="1"/>
</dbReference>
<keyword evidence="6 13" id="KW-0479">Metal-binding</keyword>
<feature type="binding site" evidence="13">
    <location>
        <position position="249"/>
    </location>
    <ligand>
        <name>Zn(2+)</name>
        <dbReference type="ChEBI" id="CHEBI:29105"/>
    </ligand>
</feature>